<dbReference type="GO" id="GO:0018738">
    <property type="term" value="F:S-formylglutathione hydrolase activity"/>
    <property type="evidence" value="ECO:0007669"/>
    <property type="project" value="UniProtKB-UniRule"/>
</dbReference>
<dbReference type="RefSeq" id="WP_117314634.1">
    <property type="nucleotide sequence ID" value="NZ_QQSW01000001.1"/>
</dbReference>
<comment type="caution">
    <text evidence="9">The sequence shown here is derived from an EMBL/GenBank/DDBJ whole genome shotgun (WGS) entry which is preliminary data.</text>
</comment>
<dbReference type="PANTHER" id="PTHR10061:SF0">
    <property type="entry name" value="S-FORMYLGLUTATHIONE HYDROLASE"/>
    <property type="match status" value="1"/>
</dbReference>
<gene>
    <name evidence="9" type="ORF">EV688_102220</name>
</gene>
<evidence type="ECO:0000256" key="6">
    <source>
        <dbReference type="NCBIfam" id="TIGR02821"/>
    </source>
</evidence>
<dbReference type="GO" id="GO:0052689">
    <property type="term" value="F:carboxylic ester hydrolase activity"/>
    <property type="evidence" value="ECO:0007669"/>
    <property type="project" value="UniProtKB-KW"/>
</dbReference>
<dbReference type="NCBIfam" id="TIGR02821">
    <property type="entry name" value="fghA_ester_D"/>
    <property type="match status" value="1"/>
</dbReference>
<sequence>MTLEEISRTRCFDGQQLRFRHRSGTLGCDMQFSVYLPPQASRAKVPAIWFLSGLTCTDENVMTKAGAQRYAAEQGVALIAPDTSPRGEDVPDDPDGAWDFGLGAGFYVNATQEPWSTHYRMYDYIQDELTTLIAEELPINPLRAGLMGHSMGGHGALVIGLRNPEKWASLSAFAPIVAPSQCPWGEKALGHYLGDDRDAWKAWDATELVRAGAAQKPLRIDQGEDDNFLAEQLKTPLFEHACADTGYEASIHYHPGYDHSYYFIATFIGEHIAFHAAHLRGSD</sequence>
<comment type="function">
    <text evidence="8">Serine hydrolase involved in the detoxification of formaldehyde.</text>
</comment>
<evidence type="ECO:0000313" key="10">
    <source>
        <dbReference type="Proteomes" id="UP000294980"/>
    </source>
</evidence>
<dbReference type="InterPro" id="IPR014186">
    <property type="entry name" value="S-formylglutathione_hydrol"/>
</dbReference>
<dbReference type="GO" id="GO:0005829">
    <property type="term" value="C:cytosol"/>
    <property type="evidence" value="ECO:0007669"/>
    <property type="project" value="TreeGrafter"/>
</dbReference>
<evidence type="ECO:0000256" key="1">
    <source>
        <dbReference type="ARBA" id="ARBA00005622"/>
    </source>
</evidence>
<evidence type="ECO:0000313" key="9">
    <source>
        <dbReference type="EMBL" id="TCO77763.1"/>
    </source>
</evidence>
<evidence type="ECO:0000256" key="5">
    <source>
        <dbReference type="ARBA" id="ARBA00047590"/>
    </source>
</evidence>
<protein>
    <recommendedName>
        <fullName evidence="2 6">S-formylglutathione hydrolase</fullName>
        <ecNumber evidence="2 6">3.1.2.12</ecNumber>
    </recommendedName>
</protein>
<dbReference type="AlphaFoldDB" id="A0A4R2KVB7"/>
<dbReference type="Gene3D" id="3.40.50.1820">
    <property type="entry name" value="alpha/beta hydrolase"/>
    <property type="match status" value="1"/>
</dbReference>
<dbReference type="Proteomes" id="UP000294980">
    <property type="component" value="Unassembled WGS sequence"/>
</dbReference>
<evidence type="ECO:0000256" key="4">
    <source>
        <dbReference type="ARBA" id="ARBA00022801"/>
    </source>
</evidence>
<proteinExistence type="inferred from homology"/>
<feature type="active site" description="Charge relay system" evidence="7">
    <location>
        <position position="226"/>
    </location>
</feature>
<organism evidence="9 10">
    <name type="scientific">Chromatocurvus halotolerans</name>
    <dbReference type="NCBI Taxonomy" id="1132028"/>
    <lineage>
        <taxon>Bacteria</taxon>
        <taxon>Pseudomonadati</taxon>
        <taxon>Pseudomonadota</taxon>
        <taxon>Gammaproteobacteria</taxon>
        <taxon>Cellvibrionales</taxon>
        <taxon>Halieaceae</taxon>
        <taxon>Chromatocurvus</taxon>
    </lineage>
</organism>
<dbReference type="Pfam" id="PF00756">
    <property type="entry name" value="Esterase"/>
    <property type="match status" value="1"/>
</dbReference>
<dbReference type="GO" id="GO:0046294">
    <property type="term" value="P:formaldehyde catabolic process"/>
    <property type="evidence" value="ECO:0007669"/>
    <property type="project" value="InterPro"/>
</dbReference>
<reference evidence="9 10" key="1">
    <citation type="submission" date="2019-03" db="EMBL/GenBank/DDBJ databases">
        <title>Genomic Encyclopedia of Type Strains, Phase IV (KMG-IV): sequencing the most valuable type-strain genomes for metagenomic binning, comparative biology and taxonomic classification.</title>
        <authorList>
            <person name="Goeker M."/>
        </authorList>
    </citation>
    <scope>NUCLEOTIDE SEQUENCE [LARGE SCALE GENOMIC DNA]</scope>
    <source>
        <strain evidence="9 10">DSM 23344</strain>
    </source>
</reference>
<keyword evidence="3 8" id="KW-0719">Serine esterase</keyword>
<dbReference type="InterPro" id="IPR000801">
    <property type="entry name" value="Esterase-like"/>
</dbReference>
<dbReference type="PANTHER" id="PTHR10061">
    <property type="entry name" value="S-FORMYLGLUTATHIONE HYDROLASE"/>
    <property type="match status" value="1"/>
</dbReference>
<feature type="active site" description="Charge relay system" evidence="7">
    <location>
        <position position="150"/>
    </location>
</feature>
<accession>A0A4R2KVB7</accession>
<dbReference type="InterPro" id="IPR029058">
    <property type="entry name" value="AB_hydrolase_fold"/>
</dbReference>
<evidence type="ECO:0000256" key="2">
    <source>
        <dbReference type="ARBA" id="ARBA00012479"/>
    </source>
</evidence>
<keyword evidence="4 8" id="KW-0378">Hydrolase</keyword>
<dbReference type="EMBL" id="SLWX01000002">
    <property type="protein sequence ID" value="TCO77763.1"/>
    <property type="molecule type" value="Genomic_DNA"/>
</dbReference>
<evidence type="ECO:0000256" key="7">
    <source>
        <dbReference type="PIRSR" id="PIRSR614186-1"/>
    </source>
</evidence>
<evidence type="ECO:0000256" key="8">
    <source>
        <dbReference type="RuleBase" id="RU363068"/>
    </source>
</evidence>
<dbReference type="EC" id="3.1.2.12" evidence="2 6"/>
<comment type="catalytic activity">
    <reaction evidence="5 8">
        <text>S-formylglutathione + H2O = formate + glutathione + H(+)</text>
        <dbReference type="Rhea" id="RHEA:14961"/>
        <dbReference type="ChEBI" id="CHEBI:15377"/>
        <dbReference type="ChEBI" id="CHEBI:15378"/>
        <dbReference type="ChEBI" id="CHEBI:15740"/>
        <dbReference type="ChEBI" id="CHEBI:57688"/>
        <dbReference type="ChEBI" id="CHEBI:57925"/>
        <dbReference type="EC" id="3.1.2.12"/>
    </reaction>
</comment>
<name>A0A4R2KVB7_9GAMM</name>
<feature type="active site" description="Charge relay system" evidence="7">
    <location>
        <position position="259"/>
    </location>
</feature>
<evidence type="ECO:0000256" key="3">
    <source>
        <dbReference type="ARBA" id="ARBA00022487"/>
    </source>
</evidence>
<dbReference type="OrthoDB" id="9782200at2"/>
<keyword evidence="10" id="KW-1185">Reference proteome</keyword>
<comment type="similarity">
    <text evidence="1 8">Belongs to the esterase D family.</text>
</comment>
<dbReference type="SUPFAM" id="SSF53474">
    <property type="entry name" value="alpha/beta-Hydrolases"/>
    <property type="match status" value="1"/>
</dbReference>
<dbReference type="FunFam" id="3.40.50.1820:FF:000002">
    <property type="entry name" value="S-formylglutathione hydrolase"/>
    <property type="match status" value="1"/>
</dbReference>